<proteinExistence type="predicted"/>
<dbReference type="Proteomes" id="UP001272987">
    <property type="component" value="Unassembled WGS sequence"/>
</dbReference>
<gene>
    <name evidence="1" type="ORF">PV399_41300</name>
    <name evidence="2" type="ORF">PV666_25760</name>
</gene>
<evidence type="ECO:0000313" key="4">
    <source>
        <dbReference type="Proteomes" id="UP001282288"/>
    </source>
</evidence>
<organism evidence="1 4">
    <name type="scientific">Streptomyces acidiscabies</name>
    <dbReference type="NCBI Taxonomy" id="42234"/>
    <lineage>
        <taxon>Bacteria</taxon>
        <taxon>Bacillati</taxon>
        <taxon>Actinomycetota</taxon>
        <taxon>Actinomycetes</taxon>
        <taxon>Kitasatosporales</taxon>
        <taxon>Streptomycetaceae</taxon>
        <taxon>Streptomyces</taxon>
    </lineage>
</organism>
<dbReference type="AlphaFoldDB" id="A0AAP6BJW4"/>
<dbReference type="EMBL" id="JARAWP010000015">
    <property type="protein sequence ID" value="MDX3021272.1"/>
    <property type="molecule type" value="Genomic_DNA"/>
</dbReference>
<dbReference type="GeneID" id="69810866"/>
<protein>
    <submittedName>
        <fullName evidence="1">Uncharacterized protein</fullName>
    </submittedName>
</protein>
<accession>A0AAP6BJW4</accession>
<evidence type="ECO:0000313" key="1">
    <source>
        <dbReference type="EMBL" id="MDX2966099.1"/>
    </source>
</evidence>
<sequence>MDTELATLAASAANALVGALTTETWERARLLLARLRRTPDTERLPLELARDRALLLADPADEANRSDLTAAWRLRFRRIVEDDPEAARALLDLVAELAPHGAPQTGPVLNAESHDRSRIYQSVGDMNIGQAPTP</sequence>
<dbReference type="RefSeq" id="WP_010350012.1">
    <property type="nucleotide sequence ID" value="NZ_BCMK01000038.1"/>
</dbReference>
<comment type="caution">
    <text evidence="1">The sequence shown here is derived from an EMBL/GenBank/DDBJ whole genome shotgun (WGS) entry which is preliminary data.</text>
</comment>
<reference evidence="1 3" key="1">
    <citation type="journal article" date="2023" name="Microb. Genom.">
        <title>Mesoterricola silvestris gen. nov., sp. nov., Mesoterricola sediminis sp. nov., Geothrix oryzae sp. nov., Geothrix edaphica sp. nov., Geothrix rubra sp. nov., and Geothrix limicola sp. nov., six novel members of Acidobacteriota isolated from soils.</title>
        <authorList>
            <person name="Weisberg A.J."/>
            <person name="Pearce E."/>
            <person name="Kramer C.G."/>
            <person name="Chang J.H."/>
            <person name="Clarke C.R."/>
        </authorList>
    </citation>
    <scope>NUCLEOTIDE SEQUENCE</scope>
    <source>
        <strain evidence="2 3">NB05-1H</strain>
        <strain evidence="1">NRRL_B-16521</strain>
    </source>
</reference>
<name>A0AAP6BJW4_9ACTN</name>
<evidence type="ECO:0000313" key="3">
    <source>
        <dbReference type="Proteomes" id="UP001272987"/>
    </source>
</evidence>
<evidence type="ECO:0000313" key="2">
    <source>
        <dbReference type="EMBL" id="MDX3021272.1"/>
    </source>
</evidence>
<dbReference type="Proteomes" id="UP001282288">
    <property type="component" value="Unassembled WGS sequence"/>
</dbReference>
<dbReference type="EMBL" id="JARAWC010000051">
    <property type="protein sequence ID" value="MDX2966099.1"/>
    <property type="molecule type" value="Genomic_DNA"/>
</dbReference>
<keyword evidence="3" id="KW-1185">Reference proteome</keyword>